<keyword evidence="2" id="KW-1185">Reference proteome</keyword>
<protein>
    <submittedName>
        <fullName evidence="1">Uncharacterized protein</fullName>
    </submittedName>
</protein>
<dbReference type="Proteomes" id="UP000192790">
    <property type="component" value="Unassembled WGS sequence"/>
</dbReference>
<dbReference type="STRING" id="1122930.SAMN02745168_1844"/>
<accession>A0A1W2AN91</accession>
<dbReference type="OrthoDB" id="1851235at2"/>
<evidence type="ECO:0000313" key="2">
    <source>
        <dbReference type="Proteomes" id="UP000192790"/>
    </source>
</evidence>
<name>A0A1W2AN91_9FIRM</name>
<gene>
    <name evidence="1" type="ORF">SAMN02745168_1844</name>
</gene>
<organism evidence="1 2">
    <name type="scientific">Papillibacter cinnamivorans DSM 12816</name>
    <dbReference type="NCBI Taxonomy" id="1122930"/>
    <lineage>
        <taxon>Bacteria</taxon>
        <taxon>Bacillati</taxon>
        <taxon>Bacillota</taxon>
        <taxon>Clostridia</taxon>
        <taxon>Eubacteriales</taxon>
        <taxon>Oscillospiraceae</taxon>
        <taxon>Papillibacter</taxon>
    </lineage>
</organism>
<proteinExistence type="predicted"/>
<sequence>MIIIACVDDDMGMMFNHRRQSQDRILRERILEVTKGSKLWMNHYSAKQFSENCASQINVDENYLSEAGTGEYCFVEDCDISPYLQWVEKIILYRWNRRYPSDQTFSVDLVTNAWKLVHTEDFTGSSHEKITEEIYTR</sequence>
<dbReference type="EMBL" id="FWXW01000004">
    <property type="protein sequence ID" value="SMC61990.1"/>
    <property type="molecule type" value="Genomic_DNA"/>
</dbReference>
<reference evidence="1 2" key="1">
    <citation type="submission" date="2017-04" db="EMBL/GenBank/DDBJ databases">
        <authorList>
            <person name="Afonso C.L."/>
            <person name="Miller P.J."/>
            <person name="Scott M.A."/>
            <person name="Spackman E."/>
            <person name="Goraichik I."/>
            <person name="Dimitrov K.M."/>
            <person name="Suarez D.L."/>
            <person name="Swayne D.E."/>
        </authorList>
    </citation>
    <scope>NUCLEOTIDE SEQUENCE [LARGE SCALE GENOMIC DNA]</scope>
    <source>
        <strain evidence="1 2">DSM 12816</strain>
    </source>
</reference>
<evidence type="ECO:0000313" key="1">
    <source>
        <dbReference type="EMBL" id="SMC61990.1"/>
    </source>
</evidence>
<dbReference type="AlphaFoldDB" id="A0A1W2AN91"/>
<dbReference type="RefSeq" id="WP_084234526.1">
    <property type="nucleotide sequence ID" value="NZ_FWXW01000004.1"/>
</dbReference>